<dbReference type="GeneID" id="36338934"/>
<dbReference type="GO" id="GO:1990904">
    <property type="term" value="C:ribonucleoprotein complex"/>
    <property type="evidence" value="ECO:0007669"/>
    <property type="project" value="UniProtKB-KW"/>
</dbReference>
<dbReference type="Pfam" id="PF22976">
    <property type="entry name" value="RRM_10"/>
    <property type="match status" value="2"/>
</dbReference>
<dbReference type="GO" id="GO:0006397">
    <property type="term" value="P:mRNA processing"/>
    <property type="evidence" value="ECO:0007669"/>
    <property type="project" value="InterPro"/>
</dbReference>
<dbReference type="Pfam" id="PF13893">
    <property type="entry name" value="RRM_5"/>
    <property type="match status" value="1"/>
</dbReference>
<dbReference type="Pfam" id="PF00076">
    <property type="entry name" value="RRM_1"/>
    <property type="match status" value="1"/>
</dbReference>
<dbReference type="STRING" id="6210.W6ULF8"/>
<keyword evidence="8" id="KW-1185">Reference proteome</keyword>
<dbReference type="InterPro" id="IPR035979">
    <property type="entry name" value="RBD_domain_sf"/>
</dbReference>
<dbReference type="PANTHER" id="PTHR15592">
    <property type="entry name" value="MATRIN 3/NUCLEAR PROTEIN 220-RELATED"/>
    <property type="match status" value="1"/>
</dbReference>
<keyword evidence="7" id="KW-0687">Ribonucleoprotein</keyword>
<name>W6ULF8_ECHGR</name>
<dbReference type="Proteomes" id="UP000019149">
    <property type="component" value="Unassembled WGS sequence"/>
</dbReference>
<dbReference type="FunFam" id="3.30.70.330:FF:000072">
    <property type="entry name" value="heterogeneous nuclear ribonucleoprotein L isoform X1"/>
    <property type="match status" value="1"/>
</dbReference>
<dbReference type="GO" id="GO:0003723">
    <property type="term" value="F:RNA binding"/>
    <property type="evidence" value="ECO:0007669"/>
    <property type="project" value="UniProtKB-UniRule"/>
</dbReference>
<dbReference type="NCBIfam" id="TIGR01649">
    <property type="entry name" value="hnRNP-L_PTB"/>
    <property type="match status" value="1"/>
</dbReference>
<dbReference type="InterPro" id="IPR000504">
    <property type="entry name" value="RRM_dom"/>
</dbReference>
<dbReference type="KEGG" id="egl:EGR_03219"/>
<keyword evidence="2" id="KW-0677">Repeat</keyword>
<evidence type="ECO:0000256" key="2">
    <source>
        <dbReference type="ARBA" id="ARBA00022737"/>
    </source>
</evidence>
<dbReference type="GO" id="GO:0005634">
    <property type="term" value="C:nucleus"/>
    <property type="evidence" value="ECO:0007669"/>
    <property type="project" value="InterPro"/>
</dbReference>
<keyword evidence="3 4" id="KW-0694">RNA-binding</keyword>
<proteinExistence type="predicted"/>
<protein>
    <submittedName>
        <fullName evidence="7">Heterogeneous nuclear ribonucleoprotein L</fullName>
    </submittedName>
</protein>
<dbReference type="EMBL" id="APAU02000016">
    <property type="protein sequence ID" value="EUB61946.1"/>
    <property type="molecule type" value="Genomic_DNA"/>
</dbReference>
<feature type="region of interest" description="Disordered" evidence="5">
    <location>
        <begin position="524"/>
        <end position="543"/>
    </location>
</feature>
<evidence type="ECO:0000256" key="3">
    <source>
        <dbReference type="ARBA" id="ARBA00022884"/>
    </source>
</evidence>
<dbReference type="RefSeq" id="XP_024353142.1">
    <property type="nucleotide sequence ID" value="XM_024492468.1"/>
</dbReference>
<dbReference type="OMA" id="VEMADEY"/>
<evidence type="ECO:0000313" key="8">
    <source>
        <dbReference type="Proteomes" id="UP000019149"/>
    </source>
</evidence>
<dbReference type="CTD" id="36338934"/>
<dbReference type="Gene3D" id="3.30.70.330">
    <property type="match status" value="4"/>
</dbReference>
<dbReference type="SMART" id="SM00360">
    <property type="entry name" value="RRM"/>
    <property type="match status" value="3"/>
</dbReference>
<sequence>MSRKRNRPEEWGDIEPSPVIHITDLPEHTLEIDLEKLFDKYGRIVEIIMLPNKRQALVEFEDQNDADRVIQRSNEYPFTVNNQRLRLAYSTSKRLTFRGRLDDSAIQSDRPPPMENNILLLTIYNAQYPITVDVIHQVTNRHGKVLRIVIFRKTGVQAMVEFATVADARETKRHINGADIYSGCCSLKVEYAKQTRLKVTRNCLDSWDYENPTLMDETGMGVQGRPVAAAAAASLLGKFDGELGKRADAYLPGNLAAVSPNSVISALAMVAAGQQQQQQGVFGGGYSDMNDRSATPVIMVYNLNMAHANCDRLFNLFCLYGDVGPIKFLRSKEGTAMVELHGIANANGALVNLPMISFAGKRLSGQLSRQQHIVEVSQPYILPDGSPSFKDFTGSRNNRYTHDSAAKNRVYPPSRMLHFWNCPPGISSSQLQEVFAHAGVSVPNTAVGSAPAPPLYAFPPVLISSSVVSLFKKNERNSSGVLEWNSVEEACDALIFCNHTVIPSPGDRVPFVMRLAFSSSGAAERLAAPPPTGGTSLPVKSPGGPRHHLLGPPHPSLRLASTIRGTTECWRQSPRHYYYYSIYIQHYTPSPSSARKKKQQKQLNSKCNRGYLCSRRPVRWREQRQQQG</sequence>
<keyword evidence="1" id="KW-0597">Phosphoprotein</keyword>
<evidence type="ECO:0000256" key="4">
    <source>
        <dbReference type="PROSITE-ProRule" id="PRU00176"/>
    </source>
</evidence>
<dbReference type="SUPFAM" id="SSF54928">
    <property type="entry name" value="RNA-binding domain, RBD"/>
    <property type="match status" value="3"/>
</dbReference>
<gene>
    <name evidence="7" type="ORF">EGR_03219</name>
</gene>
<organism evidence="7 8">
    <name type="scientific">Echinococcus granulosus</name>
    <name type="common">Hydatid tapeworm</name>
    <dbReference type="NCBI Taxonomy" id="6210"/>
    <lineage>
        <taxon>Eukaryota</taxon>
        <taxon>Metazoa</taxon>
        <taxon>Spiralia</taxon>
        <taxon>Lophotrochozoa</taxon>
        <taxon>Platyhelminthes</taxon>
        <taxon>Cestoda</taxon>
        <taxon>Eucestoda</taxon>
        <taxon>Cyclophyllidea</taxon>
        <taxon>Taeniidae</taxon>
        <taxon>Echinococcus</taxon>
        <taxon>Echinococcus granulosus group</taxon>
    </lineage>
</organism>
<reference evidence="7 8" key="1">
    <citation type="journal article" date="2013" name="Nat. Genet.">
        <title>The genome of the hydatid tapeworm Echinococcus granulosus.</title>
        <authorList>
            <person name="Zheng H."/>
            <person name="Zhang W."/>
            <person name="Zhang L."/>
            <person name="Zhang Z."/>
            <person name="Li J."/>
            <person name="Lu G."/>
            <person name="Zhu Y."/>
            <person name="Wang Y."/>
            <person name="Huang Y."/>
            <person name="Liu J."/>
            <person name="Kang H."/>
            <person name="Chen J."/>
            <person name="Wang L."/>
            <person name="Chen A."/>
            <person name="Yu S."/>
            <person name="Gao Z."/>
            <person name="Jin L."/>
            <person name="Gu W."/>
            <person name="Wang Z."/>
            <person name="Zhao L."/>
            <person name="Shi B."/>
            <person name="Wen H."/>
            <person name="Lin R."/>
            <person name="Jones M.K."/>
            <person name="Brejova B."/>
            <person name="Vinar T."/>
            <person name="Zhao G."/>
            <person name="McManus D.P."/>
            <person name="Chen Z."/>
            <person name="Zhou Y."/>
            <person name="Wang S."/>
        </authorList>
    </citation>
    <scope>NUCLEOTIDE SEQUENCE [LARGE SCALE GENOMIC DNA]</scope>
</reference>
<feature type="domain" description="RRM" evidence="6">
    <location>
        <begin position="296"/>
        <end position="370"/>
    </location>
</feature>
<dbReference type="OrthoDB" id="302770at2759"/>
<feature type="domain" description="RRM" evidence="6">
    <location>
        <begin position="18"/>
        <end position="92"/>
    </location>
</feature>
<dbReference type="CDD" id="cd12424">
    <property type="entry name" value="RRM3_hnRNPL_like"/>
    <property type="match status" value="1"/>
</dbReference>
<dbReference type="InterPro" id="IPR055204">
    <property type="entry name" value="HNRNPL_RRM"/>
</dbReference>
<dbReference type="CDD" id="cd12694">
    <property type="entry name" value="RRM2_hnRNPL_like"/>
    <property type="match status" value="1"/>
</dbReference>
<dbReference type="InterPro" id="IPR021790">
    <property type="entry name" value="PTBP1-like_RRM2"/>
</dbReference>
<evidence type="ECO:0000256" key="1">
    <source>
        <dbReference type="ARBA" id="ARBA00022553"/>
    </source>
</evidence>
<dbReference type="AlphaFoldDB" id="W6ULF8"/>
<dbReference type="Pfam" id="PF11835">
    <property type="entry name" value="RRM_8"/>
    <property type="match status" value="1"/>
</dbReference>
<dbReference type="PROSITE" id="PS50102">
    <property type="entry name" value="RRM"/>
    <property type="match status" value="2"/>
</dbReference>
<evidence type="ECO:0000313" key="7">
    <source>
        <dbReference type="EMBL" id="EUB61946.1"/>
    </source>
</evidence>
<evidence type="ECO:0000259" key="6">
    <source>
        <dbReference type="PROSITE" id="PS50102"/>
    </source>
</evidence>
<dbReference type="InterPro" id="IPR006536">
    <property type="entry name" value="HnRNP-L/PTB"/>
</dbReference>
<accession>W6ULF8</accession>
<comment type="caution">
    <text evidence="7">The sequence shown here is derived from an EMBL/GenBank/DDBJ whole genome shotgun (WGS) entry which is preliminary data.</text>
</comment>
<evidence type="ECO:0000256" key="5">
    <source>
        <dbReference type="SAM" id="MobiDB-lite"/>
    </source>
</evidence>
<dbReference type="InterPro" id="IPR012677">
    <property type="entry name" value="Nucleotide-bd_a/b_plait_sf"/>
</dbReference>